<reference evidence="1 2" key="1">
    <citation type="submission" date="2016-10" db="EMBL/GenBank/DDBJ databases">
        <authorList>
            <person name="de Groot N.N."/>
        </authorList>
    </citation>
    <scope>NUCLEOTIDE SEQUENCE [LARGE SCALE GENOMIC DNA]</scope>
    <source>
        <strain evidence="1 2">CGMCC 1.9167</strain>
    </source>
</reference>
<proteinExistence type="predicted"/>
<sequence length="81" mass="8924">MGEGKDPTVKEFFEDFGAAFSSFDGDRVATKFSLPYMAKGPGDVCNVFNSRSQLAEYFQSYVHVKLSAAYLAKMVVRAALL</sequence>
<protein>
    <submittedName>
        <fullName evidence="1">Uncharacterized protein</fullName>
    </submittedName>
</protein>
<dbReference type="RefSeq" id="WP_167812575.1">
    <property type="nucleotide sequence ID" value="NZ_FOYW01000001.1"/>
</dbReference>
<accession>A0A1I6IA70</accession>
<gene>
    <name evidence="1" type="ORF">SAMN05216203_2029</name>
</gene>
<dbReference type="STRING" id="650891.SAMN05216203_2029"/>
<dbReference type="Proteomes" id="UP000198644">
    <property type="component" value="Unassembled WGS sequence"/>
</dbReference>
<dbReference type="AlphaFoldDB" id="A0A1I6IA70"/>
<organism evidence="1 2">
    <name type="scientific">Marinobacter daqiaonensis</name>
    <dbReference type="NCBI Taxonomy" id="650891"/>
    <lineage>
        <taxon>Bacteria</taxon>
        <taxon>Pseudomonadati</taxon>
        <taxon>Pseudomonadota</taxon>
        <taxon>Gammaproteobacteria</taxon>
        <taxon>Pseudomonadales</taxon>
        <taxon>Marinobacteraceae</taxon>
        <taxon>Marinobacter</taxon>
    </lineage>
</organism>
<evidence type="ECO:0000313" key="1">
    <source>
        <dbReference type="EMBL" id="SFR63655.1"/>
    </source>
</evidence>
<name>A0A1I6IA70_9GAMM</name>
<evidence type="ECO:0000313" key="2">
    <source>
        <dbReference type="Proteomes" id="UP000198644"/>
    </source>
</evidence>
<dbReference type="EMBL" id="FOYW01000001">
    <property type="protein sequence ID" value="SFR63655.1"/>
    <property type="molecule type" value="Genomic_DNA"/>
</dbReference>
<keyword evidence="2" id="KW-1185">Reference proteome</keyword>